<proteinExistence type="predicted"/>
<dbReference type="EMBL" id="FWXF01000007">
    <property type="protein sequence ID" value="SMC23002.1"/>
    <property type="molecule type" value="Genomic_DNA"/>
</dbReference>
<protein>
    <submittedName>
        <fullName evidence="2">MEDS: MEthanogen/methylotroph, DcmR Sensory domain</fullName>
    </submittedName>
</protein>
<dbReference type="AlphaFoldDB" id="A0A1W1XGU5"/>
<reference evidence="2 3" key="1">
    <citation type="submission" date="2017-04" db="EMBL/GenBank/DDBJ databases">
        <authorList>
            <person name="Afonso C.L."/>
            <person name="Miller P.J."/>
            <person name="Scott M.A."/>
            <person name="Spackman E."/>
            <person name="Goraichik I."/>
            <person name="Dimitrov K.M."/>
            <person name="Suarez D.L."/>
            <person name="Swayne D.E."/>
        </authorList>
    </citation>
    <scope>NUCLEOTIDE SEQUENCE [LARGE SCALE GENOMIC DNA]</scope>
    <source>
        <strain evidence="2 3">DSM 13146</strain>
    </source>
</reference>
<dbReference type="RefSeq" id="WP_170920446.1">
    <property type="nucleotide sequence ID" value="NZ_FWXF01000007.1"/>
</dbReference>
<sequence length="223" mass="25361">METVEKDRDEIQLHPQHFCACYSGVKQRDALVRSFVGQGLRKGERILYLVADERDILESPLDQARTDGLPLPRRHQLATHWAPSIYIQDGAFDPDRVLSQLISFVHSSLQLGFEGVRMASDAAWLVEHPVGSHLVIDYESRLSRVIQNMPCTLLCLYPKRSLPRGLLSYVFLSHPYILCKDGPMFNPAYGAYEILIENPSADSAYTRLLKGLVPVHHWPEDRP</sequence>
<feature type="domain" description="MEDS" evidence="1">
    <location>
        <begin position="17"/>
        <end position="175"/>
    </location>
</feature>
<dbReference type="Pfam" id="PF14417">
    <property type="entry name" value="MEDS"/>
    <property type="match status" value="1"/>
</dbReference>
<name>A0A1W1XGU5_9BACT</name>
<dbReference type="Proteomes" id="UP000192783">
    <property type="component" value="Unassembled WGS sequence"/>
</dbReference>
<keyword evidence="3" id="KW-1185">Reference proteome</keyword>
<organism evidence="2 3">
    <name type="scientific">Desulfacinum hydrothermale DSM 13146</name>
    <dbReference type="NCBI Taxonomy" id="1121390"/>
    <lineage>
        <taxon>Bacteria</taxon>
        <taxon>Pseudomonadati</taxon>
        <taxon>Thermodesulfobacteriota</taxon>
        <taxon>Syntrophobacteria</taxon>
        <taxon>Syntrophobacterales</taxon>
        <taxon>Syntrophobacteraceae</taxon>
        <taxon>Desulfacinum</taxon>
    </lineage>
</organism>
<gene>
    <name evidence="2" type="ORF">SAMN02746041_01620</name>
</gene>
<accession>A0A1W1XGU5</accession>
<evidence type="ECO:0000313" key="3">
    <source>
        <dbReference type="Proteomes" id="UP000192783"/>
    </source>
</evidence>
<dbReference type="InterPro" id="IPR025847">
    <property type="entry name" value="MEDS_domain"/>
</dbReference>
<dbReference type="STRING" id="1121390.SAMN02746041_01620"/>
<evidence type="ECO:0000313" key="2">
    <source>
        <dbReference type="EMBL" id="SMC23002.1"/>
    </source>
</evidence>
<evidence type="ECO:0000259" key="1">
    <source>
        <dbReference type="Pfam" id="PF14417"/>
    </source>
</evidence>